<proteinExistence type="predicted"/>
<gene>
    <name evidence="1" type="ORF">METZ01_LOCUS64421</name>
</gene>
<sequence length="201" mass="21968">MSRFPRASVFLIGLLGSLACASTSPTDLETADCGHRVDPSIVSLGQNVVLSESGEIQPPQGRPIQEGWTLGRSAESITAHNEREYARVASYMMPIRDAIMCDVDETSLTLWQTLTAILRLNNIKTVQDLSGTPKEQVYSNDGIHEHLTNDGPDHNAMMKYLEEAELELKCLAFISFDFTNPEGANHCEIHGLAQGSGLVIP</sequence>
<protein>
    <submittedName>
        <fullName evidence="1">Uncharacterized protein</fullName>
    </submittedName>
</protein>
<evidence type="ECO:0000313" key="1">
    <source>
        <dbReference type="EMBL" id="SVA11567.1"/>
    </source>
</evidence>
<organism evidence="1">
    <name type="scientific">marine metagenome</name>
    <dbReference type="NCBI Taxonomy" id="408172"/>
    <lineage>
        <taxon>unclassified sequences</taxon>
        <taxon>metagenomes</taxon>
        <taxon>ecological metagenomes</taxon>
    </lineage>
</organism>
<reference evidence="1" key="1">
    <citation type="submission" date="2018-05" db="EMBL/GenBank/DDBJ databases">
        <authorList>
            <person name="Lanie J.A."/>
            <person name="Ng W.-L."/>
            <person name="Kazmierczak K.M."/>
            <person name="Andrzejewski T.M."/>
            <person name="Davidsen T.M."/>
            <person name="Wayne K.J."/>
            <person name="Tettelin H."/>
            <person name="Glass J.I."/>
            <person name="Rusch D."/>
            <person name="Podicherti R."/>
            <person name="Tsui H.-C.T."/>
            <person name="Winkler M.E."/>
        </authorList>
    </citation>
    <scope>NUCLEOTIDE SEQUENCE</scope>
</reference>
<dbReference type="PROSITE" id="PS51257">
    <property type="entry name" value="PROKAR_LIPOPROTEIN"/>
    <property type="match status" value="1"/>
</dbReference>
<name>A0A381TA61_9ZZZZ</name>
<dbReference type="AlphaFoldDB" id="A0A381TA61"/>
<dbReference type="EMBL" id="UINC01004072">
    <property type="protein sequence ID" value="SVA11567.1"/>
    <property type="molecule type" value="Genomic_DNA"/>
</dbReference>
<accession>A0A381TA61</accession>